<comment type="caution">
    <text evidence="1">The sequence shown here is derived from an EMBL/GenBank/DDBJ whole genome shotgun (WGS) entry which is preliminary data.</text>
</comment>
<evidence type="ECO:0000313" key="1">
    <source>
        <dbReference type="EMBL" id="KAI2384423.1"/>
    </source>
</evidence>
<sequence>MNFSAERIARSQARHEQPVLVFLDLEPNKTIGVRAFKSFLSSIVTEENEKDKAQSLRILKSYCDSQAVKDAEGKPTACFLDLFQTWAYAESNNEESLLSLIPSVIALFLKTVSGQLNFRDFGLALCKFILQKEQLNLLNRGLTASKTRDHLISPCLRLLTEVVGFDGGAVARALYANRHITLKRLDIFLGPQKIDLDDDTEDRRKPTLRRIAQRYLLANLKFQATAAKEELISQGKLIKSFLEDIRRDSRDIVVDIITTIDKYVLSDSTLSRNSKSRLLNRGNLERLVTLYGYEKDAPEPPTNNESISNEIHKFMLSICTSHEKGVLLPETGWYPFGATADVLPPDDPECISLGLDSPLYFDKYEGSVPVRNGNLSALIQSLRPDSDTLQIELLLKIFTAAPELVYNYFSTRTMFTMDPRPTPNWLGESAFLFSVIQLPVPVQCGWKGSSSPEIPPPIPVVIESIIPRPLTQKILTRCMNQNADVVTLFAIRIAATALRKLQTVLKMFGGSREAGQGLWDQAAARLVAEFCRRCPTMKDTILTFRKTHSDNLQQQDAILELLSLFYQVIPTVALEEKFDISLTLVSVLKRLDEAELLENNKHLLLGQLRSLLVIAQESPTIRWWQKPESMQFSAFTSVLRVVASTSAESPLDNIKPLLRNVLVQNSVLTDGNAFDALFKGFEVSSANTFGDQLTFIDNCIVRLVKKPVFYLDLVPYSLQNNSGRLSLLAITVCEQWPFIVGAENADKELNIAIWIAGFFQGLRAAGEDKHLLETLRDAMMKETKSKESRSTLRKALKSHDKNDSKEILSENITPSIPDAKLKIQVSLTDTFGRVAAEDESHPGIHRWEQGDLEFALDQGYVGELILCFCSQHEEIRRQAMIGVSRFMAKIKESGHSERQHLYVLMGELLETVKQAGVETPLPYIAGELGARLLLILMNPLQKLYAKANSFLNKGPFWELAKLPSYWIDKILLHEPEYDDRHNEEVGWLLDLFINGLRTAKDLDIYRRAGIFERLFSYYSSPHLSDGLRKKILHLIFRACETGGSTTLLTRAAVLSWIHVQSATSGSRQGLLQALASELYECCDKEWIDRWSGSSLSREAIEMPEGT</sequence>
<accession>A0ACB8UTE8</accession>
<name>A0ACB8UTE8_9EURO</name>
<dbReference type="EMBL" id="JALBCA010000073">
    <property type="protein sequence ID" value="KAI2384423.1"/>
    <property type="molecule type" value="Genomic_DNA"/>
</dbReference>
<reference evidence="1" key="1">
    <citation type="journal article" date="2022" name="bioRxiv">
        <title>Population genetic analysis of Ophidiomyces ophidiicola, the causative agent of snake fungal disease, indicates recent introductions to the USA.</title>
        <authorList>
            <person name="Ladner J.T."/>
            <person name="Palmer J.M."/>
            <person name="Ettinger C.L."/>
            <person name="Stajich J.E."/>
            <person name="Farrell T.M."/>
            <person name="Glorioso B.M."/>
            <person name="Lawson B."/>
            <person name="Price S.J."/>
            <person name="Stengle A.G."/>
            <person name="Grear D.A."/>
            <person name="Lorch J.M."/>
        </authorList>
    </citation>
    <scope>NUCLEOTIDE SEQUENCE</scope>
    <source>
        <strain evidence="1">NWHC 24266-5</strain>
    </source>
</reference>
<protein>
    <submittedName>
        <fullName evidence="1">Uncharacterized protein</fullName>
    </submittedName>
</protein>
<gene>
    <name evidence="1" type="ORF">LOY88_004675</name>
</gene>
<proteinExistence type="predicted"/>
<organism evidence="1">
    <name type="scientific">Ophidiomyces ophidiicola</name>
    <dbReference type="NCBI Taxonomy" id="1387563"/>
    <lineage>
        <taxon>Eukaryota</taxon>
        <taxon>Fungi</taxon>
        <taxon>Dikarya</taxon>
        <taxon>Ascomycota</taxon>
        <taxon>Pezizomycotina</taxon>
        <taxon>Eurotiomycetes</taxon>
        <taxon>Eurotiomycetidae</taxon>
        <taxon>Onygenales</taxon>
        <taxon>Onygenaceae</taxon>
        <taxon>Ophidiomyces</taxon>
    </lineage>
</organism>